<keyword evidence="6 8" id="KW-1133">Transmembrane helix</keyword>
<comment type="subcellular location">
    <subcellularLocation>
        <location evidence="1">Cell inner membrane</location>
        <topology evidence="1">Multi-pass membrane protein</topology>
    </subcellularLocation>
</comment>
<gene>
    <name evidence="11" type="ORF">HKX39_07445</name>
</gene>
<evidence type="ECO:0000256" key="8">
    <source>
        <dbReference type="SAM" id="Phobius"/>
    </source>
</evidence>
<evidence type="ECO:0000256" key="5">
    <source>
        <dbReference type="ARBA" id="ARBA00022692"/>
    </source>
</evidence>
<keyword evidence="4 11" id="KW-0808">Transferase</keyword>
<accession>A0A849P6P9</accession>
<dbReference type="RefSeq" id="WP_171680692.1">
    <property type="nucleotide sequence ID" value="NZ_JABGBN010000005.1"/>
</dbReference>
<dbReference type="InterPro" id="IPR058130">
    <property type="entry name" value="PEA_transf_C"/>
</dbReference>
<dbReference type="PANTHER" id="PTHR30443:SF0">
    <property type="entry name" value="PHOSPHOETHANOLAMINE TRANSFERASE EPTA"/>
    <property type="match status" value="1"/>
</dbReference>
<feature type="transmembrane region" description="Helical" evidence="8">
    <location>
        <begin position="77"/>
        <end position="99"/>
    </location>
</feature>
<keyword evidence="7 8" id="KW-0472">Membrane</keyword>
<keyword evidence="3" id="KW-0997">Cell inner membrane</keyword>
<dbReference type="InterPro" id="IPR000917">
    <property type="entry name" value="Sulfatase_N"/>
</dbReference>
<evidence type="ECO:0000256" key="1">
    <source>
        <dbReference type="ARBA" id="ARBA00004429"/>
    </source>
</evidence>
<keyword evidence="5 8" id="KW-0812">Transmembrane</keyword>
<dbReference type="AlphaFoldDB" id="A0A849P6P9"/>
<dbReference type="PANTHER" id="PTHR30443">
    <property type="entry name" value="INNER MEMBRANE PROTEIN"/>
    <property type="match status" value="1"/>
</dbReference>
<name>A0A849P6P9_9BURK</name>
<dbReference type="NCBIfam" id="NF028537">
    <property type="entry name" value="P_eth_NH2_trans"/>
    <property type="match status" value="1"/>
</dbReference>
<dbReference type="SUPFAM" id="SSF53649">
    <property type="entry name" value="Alkaline phosphatase-like"/>
    <property type="match status" value="1"/>
</dbReference>
<comment type="caution">
    <text evidence="11">The sequence shown here is derived from an EMBL/GenBank/DDBJ whole genome shotgun (WGS) entry which is preliminary data.</text>
</comment>
<feature type="domain" description="Sulfatase N-terminal" evidence="9">
    <location>
        <begin position="233"/>
        <end position="521"/>
    </location>
</feature>
<keyword evidence="12" id="KW-1185">Reference proteome</keyword>
<reference evidence="11 12" key="1">
    <citation type="submission" date="2020-05" db="EMBL/GenBank/DDBJ databases">
        <authorList>
            <person name="Niu N."/>
        </authorList>
    </citation>
    <scope>NUCLEOTIDE SEQUENCE [LARGE SCALE GENOMIC DNA]</scope>
    <source>
        <strain evidence="11 12">3340-03</strain>
    </source>
</reference>
<sequence length="543" mass="61797">MRLSLPQWKMSSTKLILLVSLYFTVALNIAFFRKVLELQPFGGTSMDYFLYTLPLVYFCAINIILTVLSLPFVHKVIVPLLIVISAAISYNSLFFNVYFDVDMLTNVLETDAAESFRLLTVPYLCWVFFLGIVPAVLYCLVKIEYKTWWKELLYRVGAILVFALAILGVARFFYQDYASFFRNNKSLHYLITPSNFVESAIKKVRHYYRDNTPYMEQGLDAKLSKSDSKRNVTVIVLGETTRAQNWGLNGYARQTTPKLAARGDEIINFKDVNSCGTATATSVPCIFSTLTRSEFKGTKAAKQDNLLDMLQRAGVEILWLNNNSSCKGVCQNTPNINVMLLDLPEFCRNDVCLDNALLGELDKALEKPSDKDLLVVLHTMGSHGPTYFERYTDKEKVFTPTCDTNEINRCSNEQLSNTYDNTIVYADQLIDQVITRMEKHPEWKSAVAYLADHGESLGEDGIYLHGTPYAIAPEYQTKVPMVFWFSPTWKENKPYDMTCLRNNAASKTYSHDNFFHSMVAVSDLDLGLSVYNKDLDILSECKK</sequence>
<dbReference type="GO" id="GO:0005886">
    <property type="term" value="C:plasma membrane"/>
    <property type="evidence" value="ECO:0007669"/>
    <property type="project" value="UniProtKB-SubCell"/>
</dbReference>
<dbReference type="GO" id="GO:0016776">
    <property type="term" value="F:phosphotransferase activity, phosphate group as acceptor"/>
    <property type="evidence" value="ECO:0007669"/>
    <property type="project" value="TreeGrafter"/>
</dbReference>
<evidence type="ECO:0000313" key="11">
    <source>
        <dbReference type="EMBL" id="NOL51994.1"/>
    </source>
</evidence>
<dbReference type="Pfam" id="PF08019">
    <property type="entry name" value="EptA_B_N"/>
    <property type="match status" value="1"/>
</dbReference>
<dbReference type="InterPro" id="IPR012549">
    <property type="entry name" value="EptA-like_N"/>
</dbReference>
<dbReference type="CDD" id="cd16017">
    <property type="entry name" value="LptA"/>
    <property type="match status" value="1"/>
</dbReference>
<dbReference type="EMBL" id="JABGBN010000005">
    <property type="protein sequence ID" value="NOL51994.1"/>
    <property type="molecule type" value="Genomic_DNA"/>
</dbReference>
<dbReference type="GO" id="GO:0009244">
    <property type="term" value="P:lipopolysaccharide core region biosynthetic process"/>
    <property type="evidence" value="ECO:0007669"/>
    <property type="project" value="TreeGrafter"/>
</dbReference>
<proteinExistence type="predicted"/>
<keyword evidence="2" id="KW-1003">Cell membrane</keyword>
<dbReference type="Proteomes" id="UP000537862">
    <property type="component" value="Unassembled WGS sequence"/>
</dbReference>
<feature type="transmembrane region" description="Helical" evidence="8">
    <location>
        <begin position="119"/>
        <end position="140"/>
    </location>
</feature>
<evidence type="ECO:0000256" key="2">
    <source>
        <dbReference type="ARBA" id="ARBA00022475"/>
    </source>
</evidence>
<evidence type="ECO:0000256" key="7">
    <source>
        <dbReference type="ARBA" id="ARBA00023136"/>
    </source>
</evidence>
<evidence type="ECO:0000256" key="4">
    <source>
        <dbReference type="ARBA" id="ARBA00022679"/>
    </source>
</evidence>
<evidence type="ECO:0000256" key="6">
    <source>
        <dbReference type="ARBA" id="ARBA00022989"/>
    </source>
</evidence>
<dbReference type="Pfam" id="PF00884">
    <property type="entry name" value="Sulfatase"/>
    <property type="match status" value="1"/>
</dbReference>
<evidence type="ECO:0000259" key="10">
    <source>
        <dbReference type="Pfam" id="PF08019"/>
    </source>
</evidence>
<protein>
    <submittedName>
        <fullName evidence="11">Phosphoethanolamine--lipid A transferase</fullName>
    </submittedName>
</protein>
<feature type="transmembrane region" description="Helical" evidence="8">
    <location>
        <begin position="152"/>
        <end position="174"/>
    </location>
</feature>
<evidence type="ECO:0000313" key="12">
    <source>
        <dbReference type="Proteomes" id="UP000537862"/>
    </source>
</evidence>
<feature type="transmembrane region" description="Helical" evidence="8">
    <location>
        <begin position="48"/>
        <end position="70"/>
    </location>
</feature>
<feature type="domain" description="Phosphoethanolamine transferase N-terminal" evidence="10">
    <location>
        <begin position="58"/>
        <end position="207"/>
    </location>
</feature>
<evidence type="ECO:0000259" key="9">
    <source>
        <dbReference type="Pfam" id="PF00884"/>
    </source>
</evidence>
<organism evidence="11 12">
    <name type="scientific">Pelistega suis</name>
    <dbReference type="NCBI Taxonomy" id="1631957"/>
    <lineage>
        <taxon>Bacteria</taxon>
        <taxon>Pseudomonadati</taxon>
        <taxon>Pseudomonadota</taxon>
        <taxon>Betaproteobacteria</taxon>
        <taxon>Burkholderiales</taxon>
        <taxon>Alcaligenaceae</taxon>
        <taxon>Pelistega</taxon>
    </lineage>
</organism>
<evidence type="ECO:0000256" key="3">
    <source>
        <dbReference type="ARBA" id="ARBA00022519"/>
    </source>
</evidence>
<dbReference type="Gene3D" id="3.40.720.10">
    <property type="entry name" value="Alkaline Phosphatase, subunit A"/>
    <property type="match status" value="1"/>
</dbReference>
<dbReference type="InterPro" id="IPR040423">
    <property type="entry name" value="PEA_transferase"/>
</dbReference>
<dbReference type="InterPro" id="IPR017850">
    <property type="entry name" value="Alkaline_phosphatase_core_sf"/>
</dbReference>